<sequence length="132" mass="14781">MQDVDISERKNGESGRRGRVLAQDCPSRQIFQHLTSRWGGLVMAVLADGTKRFSEIRREIEGISERMLTQTLQQLERDGMVHRRAFPTVPPHVEYSLTDYGRQAGAKIADLADWLETNLTAIQTAAPDAGTD</sequence>
<proteinExistence type="predicted"/>
<dbReference type="Gene3D" id="1.10.10.10">
    <property type="entry name" value="Winged helix-like DNA-binding domain superfamily/Winged helix DNA-binding domain"/>
    <property type="match status" value="1"/>
</dbReference>
<dbReference type="RefSeq" id="WP_274585299.1">
    <property type="nucleotide sequence ID" value="NZ_CP145811.1"/>
</dbReference>
<dbReference type="Pfam" id="PF01638">
    <property type="entry name" value="HxlR"/>
    <property type="match status" value="1"/>
</dbReference>
<dbReference type="GO" id="GO:0003677">
    <property type="term" value="F:DNA binding"/>
    <property type="evidence" value="ECO:0007669"/>
    <property type="project" value="UniProtKB-KW"/>
</dbReference>
<evidence type="ECO:0000256" key="3">
    <source>
        <dbReference type="ARBA" id="ARBA00023163"/>
    </source>
</evidence>
<reference evidence="6" key="2">
    <citation type="submission" date="2024-02" db="EMBL/GenBank/DDBJ databases">
        <title>Neisseria leonii sp. nov.</title>
        <authorList>
            <person name="Boutroux M."/>
            <person name="Favre-Rochex S."/>
            <person name="Gorgette O."/>
            <person name="Touak G."/>
            <person name="Muhle E."/>
            <person name="Chesneau O."/>
            <person name="Clermont D."/>
            <person name="Rahi P."/>
        </authorList>
    </citation>
    <scope>NUCLEOTIDE SEQUENCE</scope>
    <source>
        <strain evidence="6">51.81</strain>
    </source>
</reference>
<accession>A0A9X4E3S9</accession>
<keyword evidence="1" id="KW-0805">Transcription regulation</keyword>
<dbReference type="EMBL" id="JAPQFL010000004">
    <property type="protein sequence ID" value="MDD9328200.1"/>
    <property type="molecule type" value="Genomic_DNA"/>
</dbReference>
<dbReference type="PANTHER" id="PTHR33204">
    <property type="entry name" value="TRANSCRIPTIONAL REGULATOR, MARR FAMILY"/>
    <property type="match status" value="1"/>
</dbReference>
<evidence type="ECO:0000256" key="2">
    <source>
        <dbReference type="ARBA" id="ARBA00023125"/>
    </source>
</evidence>
<dbReference type="AlphaFoldDB" id="A0A9X4E3S9"/>
<keyword evidence="7" id="KW-1185">Reference proteome</keyword>
<protein>
    <submittedName>
        <fullName evidence="6">Helix-turn-helix domain-containing protein</fullName>
    </submittedName>
    <submittedName>
        <fullName evidence="5">Helix-turn-helix transcriptional regulator</fullName>
    </submittedName>
</protein>
<dbReference type="Proteomes" id="UP001149607">
    <property type="component" value="Chromosome"/>
</dbReference>
<keyword evidence="3" id="KW-0804">Transcription</keyword>
<evidence type="ECO:0000256" key="1">
    <source>
        <dbReference type="ARBA" id="ARBA00023015"/>
    </source>
</evidence>
<dbReference type="PANTHER" id="PTHR33204:SF37">
    <property type="entry name" value="HTH-TYPE TRANSCRIPTIONAL REGULATOR YODB"/>
    <property type="match status" value="1"/>
</dbReference>
<keyword evidence="2" id="KW-0238">DNA-binding</keyword>
<name>A0A9X4E3S9_9NEIS</name>
<dbReference type="InterPro" id="IPR036388">
    <property type="entry name" value="WH-like_DNA-bd_sf"/>
</dbReference>
<evidence type="ECO:0000313" key="7">
    <source>
        <dbReference type="Proteomes" id="UP001149607"/>
    </source>
</evidence>
<gene>
    <name evidence="5" type="ORF">ORY91_001618</name>
    <name evidence="6" type="ORF">V9W64_05750</name>
</gene>
<evidence type="ECO:0000313" key="5">
    <source>
        <dbReference type="EMBL" id="MDD9328200.1"/>
    </source>
</evidence>
<evidence type="ECO:0000313" key="6">
    <source>
        <dbReference type="EMBL" id="WWY02247.1"/>
    </source>
</evidence>
<reference evidence="5" key="1">
    <citation type="submission" date="2022-10" db="EMBL/GenBank/DDBJ databases">
        <authorList>
            <person name="Boutroux M."/>
        </authorList>
    </citation>
    <scope>NUCLEOTIDE SEQUENCE</scope>
    <source>
        <strain evidence="5">51.81</strain>
    </source>
</reference>
<dbReference type="PROSITE" id="PS51118">
    <property type="entry name" value="HTH_HXLR"/>
    <property type="match status" value="1"/>
</dbReference>
<evidence type="ECO:0000259" key="4">
    <source>
        <dbReference type="PROSITE" id="PS51118"/>
    </source>
</evidence>
<organism evidence="5">
    <name type="scientific">Neisseria leonii</name>
    <dbReference type="NCBI Taxonomy" id="2995413"/>
    <lineage>
        <taxon>Bacteria</taxon>
        <taxon>Pseudomonadati</taxon>
        <taxon>Pseudomonadota</taxon>
        <taxon>Betaproteobacteria</taxon>
        <taxon>Neisseriales</taxon>
        <taxon>Neisseriaceae</taxon>
        <taxon>Neisseria</taxon>
    </lineage>
</organism>
<feature type="domain" description="HTH hxlR-type" evidence="4">
    <location>
        <begin position="25"/>
        <end position="123"/>
    </location>
</feature>
<dbReference type="InterPro" id="IPR002577">
    <property type="entry name" value="HTH_HxlR"/>
</dbReference>
<dbReference type="EMBL" id="CP146598">
    <property type="protein sequence ID" value="WWY02247.1"/>
    <property type="molecule type" value="Genomic_DNA"/>
</dbReference>
<dbReference type="InterPro" id="IPR036390">
    <property type="entry name" value="WH_DNA-bd_sf"/>
</dbReference>
<dbReference type="SUPFAM" id="SSF46785">
    <property type="entry name" value="Winged helix' DNA-binding domain"/>
    <property type="match status" value="1"/>
</dbReference>